<reference evidence="2 3" key="1">
    <citation type="submission" date="2019-11" db="EMBL/GenBank/DDBJ databases">
        <title>Whole genome sequence of Oryza granulata.</title>
        <authorList>
            <person name="Li W."/>
        </authorList>
    </citation>
    <scope>NUCLEOTIDE SEQUENCE [LARGE SCALE GENOMIC DNA]</scope>
    <source>
        <strain evidence="3">cv. Menghai</strain>
        <tissue evidence="2">Leaf</tissue>
    </source>
</reference>
<accession>A0A6G1CG54</accession>
<evidence type="ECO:0000313" key="3">
    <source>
        <dbReference type="Proteomes" id="UP000479710"/>
    </source>
</evidence>
<sequence>MASVLLQCSQAFELRAPTILPLSLVVLRTALPTPLHIPTASASAARERSFWKLGFPVPVADAEAAAVMVVPSLPPPPEPQVQPTRDIIVEDLAGGRLGVFLPPPPPPPLPELQLQPTRDVIVDVLEGRRLATVPPPPPPEPARNVVVAVLSRSRLAAAAADALMYLVVAGLWICLAGSAASDVAICVRGEVSRAHSVASEVSRVDILAVLLVIPVPCCCISSASSSPTPTTTTPSQRRYQESSLWLSSTKTKKRGKKSF</sequence>
<comment type="caution">
    <text evidence="2">The sequence shown here is derived from an EMBL/GenBank/DDBJ whole genome shotgun (WGS) entry which is preliminary data.</text>
</comment>
<keyword evidence="3" id="KW-1185">Reference proteome</keyword>
<dbReference type="Proteomes" id="UP000479710">
    <property type="component" value="Unassembled WGS sequence"/>
</dbReference>
<organism evidence="2 3">
    <name type="scientific">Oryza meyeriana var. granulata</name>
    <dbReference type="NCBI Taxonomy" id="110450"/>
    <lineage>
        <taxon>Eukaryota</taxon>
        <taxon>Viridiplantae</taxon>
        <taxon>Streptophyta</taxon>
        <taxon>Embryophyta</taxon>
        <taxon>Tracheophyta</taxon>
        <taxon>Spermatophyta</taxon>
        <taxon>Magnoliopsida</taxon>
        <taxon>Liliopsida</taxon>
        <taxon>Poales</taxon>
        <taxon>Poaceae</taxon>
        <taxon>BOP clade</taxon>
        <taxon>Oryzoideae</taxon>
        <taxon>Oryzeae</taxon>
        <taxon>Oryzinae</taxon>
        <taxon>Oryza</taxon>
        <taxon>Oryza meyeriana</taxon>
    </lineage>
</organism>
<feature type="region of interest" description="Disordered" evidence="1">
    <location>
        <begin position="223"/>
        <end position="259"/>
    </location>
</feature>
<dbReference type="AlphaFoldDB" id="A0A6G1CG54"/>
<protein>
    <submittedName>
        <fullName evidence="2">Uncharacterized protein</fullName>
    </submittedName>
</protein>
<evidence type="ECO:0000313" key="2">
    <source>
        <dbReference type="EMBL" id="KAF0899110.1"/>
    </source>
</evidence>
<evidence type="ECO:0000256" key="1">
    <source>
        <dbReference type="SAM" id="MobiDB-lite"/>
    </source>
</evidence>
<feature type="compositionally biased region" description="Low complexity" evidence="1">
    <location>
        <begin position="223"/>
        <end position="235"/>
    </location>
</feature>
<gene>
    <name evidence="2" type="ORF">E2562_013346</name>
</gene>
<dbReference type="EMBL" id="SPHZ02000009">
    <property type="protein sequence ID" value="KAF0899110.1"/>
    <property type="molecule type" value="Genomic_DNA"/>
</dbReference>
<feature type="compositionally biased region" description="Basic residues" evidence="1">
    <location>
        <begin position="250"/>
        <end position="259"/>
    </location>
</feature>
<proteinExistence type="predicted"/>
<name>A0A6G1CG54_9ORYZ</name>